<sequence length="566" mass="58494">MRSAVSLQSLSIRSKLIAAFSILLLFLGGLSTAGLWSAAAINGRLVEVETNWLPSLRAAAELDALIGRYNTSLLRHILTQEATMLATVGDDLAKRGQTITAVARTVEGHTTSPEERALFETFSTEWRAFTDVVDAIVGLSRGGEKAQALTLYETKAMQPRRRASVALEKIITLNREGARQAEIDSQATYARTRLTLIGTGLAAAVLAVTLAASIILGISRGIGSVVRPMQALAAGDLTAVVPHRGDRTEIGTIADAVQVFKAGLIRMKALEEETAQARLAAEEQRKVGMRQMADGFEAAVGGIVGMVSSSATELQATAQQLTATATGTATQSSTVAAAAEEAAANVTTVAAAAEELGASVREIGRQVQGSARLAQVAVGEAGQTAALVQALSQNAARIGDMVGMISSIASQTNLLALNATIEAARAGAAGRGFAVVAAEVKALAEQTTRTTEEISRQIGEVQGVTGQAVTAISGITGRIREIDVVATSIAAAVEQQGVSTQEIVRNVSQAATGTSEVTGTITGMARASEETGAAASQVLASASELSRQSEHLRAEVARFLATVRAA</sequence>
<evidence type="ECO:0000256" key="1">
    <source>
        <dbReference type="ARBA" id="ARBA00023224"/>
    </source>
</evidence>
<dbReference type="InterPro" id="IPR004090">
    <property type="entry name" value="Chemotax_Me-accpt_rcpt"/>
</dbReference>
<dbReference type="PROSITE" id="PS50111">
    <property type="entry name" value="CHEMOTAXIS_TRANSDUC_2"/>
    <property type="match status" value="1"/>
</dbReference>
<dbReference type="Gene3D" id="1.10.287.950">
    <property type="entry name" value="Methyl-accepting chemotaxis protein"/>
    <property type="match status" value="1"/>
</dbReference>
<dbReference type="InterPro" id="IPR003660">
    <property type="entry name" value="HAMP_dom"/>
</dbReference>
<evidence type="ECO:0000313" key="8">
    <source>
        <dbReference type="Proteomes" id="UP000305267"/>
    </source>
</evidence>
<dbReference type="Gene3D" id="6.10.340.10">
    <property type="match status" value="1"/>
</dbReference>
<dbReference type="PROSITE" id="PS50885">
    <property type="entry name" value="HAMP"/>
    <property type="match status" value="1"/>
</dbReference>
<dbReference type="PANTHER" id="PTHR32089:SF112">
    <property type="entry name" value="LYSOZYME-LIKE PROTEIN-RELATED"/>
    <property type="match status" value="1"/>
</dbReference>
<dbReference type="PRINTS" id="PR00260">
    <property type="entry name" value="CHEMTRNSDUCR"/>
</dbReference>
<keyword evidence="1 3" id="KW-0807">Transducer</keyword>
<protein>
    <submittedName>
        <fullName evidence="7">HAMP domain-containing protein</fullName>
    </submittedName>
</protein>
<dbReference type="Pfam" id="PF12729">
    <property type="entry name" value="4HB_MCP_1"/>
    <property type="match status" value="1"/>
</dbReference>
<name>A0A5C4LIW4_9HYPH</name>
<evidence type="ECO:0000256" key="4">
    <source>
        <dbReference type="SAM" id="Phobius"/>
    </source>
</evidence>
<dbReference type="Proteomes" id="UP000305267">
    <property type="component" value="Unassembled WGS sequence"/>
</dbReference>
<dbReference type="SUPFAM" id="SSF158472">
    <property type="entry name" value="HAMP domain-like"/>
    <property type="match status" value="1"/>
</dbReference>
<dbReference type="GO" id="GO:0006935">
    <property type="term" value="P:chemotaxis"/>
    <property type="evidence" value="ECO:0007669"/>
    <property type="project" value="InterPro"/>
</dbReference>
<dbReference type="InterPro" id="IPR024478">
    <property type="entry name" value="HlyB_4HB_MCP"/>
</dbReference>
<dbReference type="InterPro" id="IPR004089">
    <property type="entry name" value="MCPsignal_dom"/>
</dbReference>
<dbReference type="GO" id="GO:0007165">
    <property type="term" value="P:signal transduction"/>
    <property type="evidence" value="ECO:0007669"/>
    <property type="project" value="UniProtKB-KW"/>
</dbReference>
<keyword evidence="4" id="KW-0812">Transmembrane</keyword>
<dbReference type="Pfam" id="PF00015">
    <property type="entry name" value="MCPsignal"/>
    <property type="match status" value="1"/>
</dbReference>
<evidence type="ECO:0000256" key="3">
    <source>
        <dbReference type="PROSITE-ProRule" id="PRU00284"/>
    </source>
</evidence>
<dbReference type="SUPFAM" id="SSF58104">
    <property type="entry name" value="Methyl-accepting chemotaxis protein (MCP) signaling domain"/>
    <property type="match status" value="1"/>
</dbReference>
<keyword evidence="8" id="KW-1185">Reference proteome</keyword>
<accession>A0A5C4LIW4</accession>
<gene>
    <name evidence="7" type="ORF">FF100_08640</name>
</gene>
<dbReference type="OrthoDB" id="3289104at2"/>
<proteinExistence type="inferred from homology"/>
<dbReference type="SMART" id="SM00304">
    <property type="entry name" value="HAMP"/>
    <property type="match status" value="1"/>
</dbReference>
<dbReference type="SMART" id="SM00283">
    <property type="entry name" value="MA"/>
    <property type="match status" value="1"/>
</dbReference>
<dbReference type="PANTHER" id="PTHR32089">
    <property type="entry name" value="METHYL-ACCEPTING CHEMOTAXIS PROTEIN MCPB"/>
    <property type="match status" value="1"/>
</dbReference>
<comment type="similarity">
    <text evidence="2">Belongs to the methyl-accepting chemotaxis (MCP) protein family.</text>
</comment>
<feature type="domain" description="Methyl-accepting transducer" evidence="5">
    <location>
        <begin position="310"/>
        <end position="546"/>
    </location>
</feature>
<dbReference type="CDD" id="cd19411">
    <property type="entry name" value="MCP2201-like_sensor"/>
    <property type="match status" value="1"/>
</dbReference>
<dbReference type="GO" id="GO:0004888">
    <property type="term" value="F:transmembrane signaling receptor activity"/>
    <property type="evidence" value="ECO:0007669"/>
    <property type="project" value="InterPro"/>
</dbReference>
<keyword evidence="4" id="KW-0472">Membrane</keyword>
<evidence type="ECO:0000259" key="5">
    <source>
        <dbReference type="PROSITE" id="PS50111"/>
    </source>
</evidence>
<reference evidence="7 8" key="1">
    <citation type="submission" date="2019-06" db="EMBL/GenBank/DDBJ databases">
        <title>Genome of Methylobacterium sp. 17Sr1-39.</title>
        <authorList>
            <person name="Seo T."/>
        </authorList>
    </citation>
    <scope>NUCLEOTIDE SEQUENCE [LARGE SCALE GENOMIC DNA]</scope>
    <source>
        <strain evidence="7 8">17Sr1-39</strain>
    </source>
</reference>
<evidence type="ECO:0000259" key="6">
    <source>
        <dbReference type="PROSITE" id="PS50885"/>
    </source>
</evidence>
<dbReference type="GO" id="GO:0016020">
    <property type="term" value="C:membrane"/>
    <property type="evidence" value="ECO:0007669"/>
    <property type="project" value="InterPro"/>
</dbReference>
<feature type="transmembrane region" description="Helical" evidence="4">
    <location>
        <begin position="194"/>
        <end position="218"/>
    </location>
</feature>
<evidence type="ECO:0000313" key="7">
    <source>
        <dbReference type="EMBL" id="TNC14233.1"/>
    </source>
</evidence>
<dbReference type="EMBL" id="VDDA01000003">
    <property type="protein sequence ID" value="TNC14233.1"/>
    <property type="molecule type" value="Genomic_DNA"/>
</dbReference>
<feature type="domain" description="HAMP" evidence="6">
    <location>
        <begin position="216"/>
        <end position="269"/>
    </location>
</feature>
<comment type="caution">
    <text evidence="7">The sequence shown here is derived from an EMBL/GenBank/DDBJ whole genome shotgun (WGS) entry which is preliminary data.</text>
</comment>
<dbReference type="InterPro" id="IPR047347">
    <property type="entry name" value="YvaQ-like_sensor"/>
</dbReference>
<dbReference type="AlphaFoldDB" id="A0A5C4LIW4"/>
<dbReference type="Pfam" id="PF00672">
    <property type="entry name" value="HAMP"/>
    <property type="match status" value="1"/>
</dbReference>
<keyword evidence="4" id="KW-1133">Transmembrane helix</keyword>
<organism evidence="7 8">
    <name type="scientific">Methylobacterium terricola</name>
    <dbReference type="NCBI Taxonomy" id="2583531"/>
    <lineage>
        <taxon>Bacteria</taxon>
        <taxon>Pseudomonadati</taxon>
        <taxon>Pseudomonadota</taxon>
        <taxon>Alphaproteobacteria</taxon>
        <taxon>Hyphomicrobiales</taxon>
        <taxon>Methylobacteriaceae</taxon>
        <taxon>Methylobacterium</taxon>
    </lineage>
</organism>
<evidence type="ECO:0000256" key="2">
    <source>
        <dbReference type="ARBA" id="ARBA00029447"/>
    </source>
</evidence>